<dbReference type="InterPro" id="IPR025234">
    <property type="entry name" value="YjzH-like"/>
</dbReference>
<dbReference type="Pfam" id="PF13783">
    <property type="entry name" value="DUF4177"/>
    <property type="match status" value="1"/>
</dbReference>
<accession>A0ABW0RCF7</accession>
<evidence type="ECO:0000313" key="2">
    <source>
        <dbReference type="Proteomes" id="UP001595978"/>
    </source>
</evidence>
<name>A0ABW0RCF7_9BACL</name>
<comment type="caution">
    <text evidence="1">The sequence shown here is derived from an EMBL/GenBank/DDBJ whole genome shotgun (WGS) entry which is preliminary data.</text>
</comment>
<protein>
    <submittedName>
        <fullName evidence="1">DUF4177 domain-containing protein</fullName>
    </submittedName>
</protein>
<gene>
    <name evidence="1" type="ORF">ACFPOH_07055</name>
</gene>
<proteinExistence type="predicted"/>
<organism evidence="1 2">
    <name type="scientific">Ureibacillus suwonensis</name>
    <dbReference type="NCBI Taxonomy" id="313007"/>
    <lineage>
        <taxon>Bacteria</taxon>
        <taxon>Bacillati</taxon>
        <taxon>Bacillota</taxon>
        <taxon>Bacilli</taxon>
        <taxon>Bacillales</taxon>
        <taxon>Caryophanaceae</taxon>
        <taxon>Ureibacillus</taxon>
    </lineage>
</organism>
<dbReference type="EMBL" id="JBHSNQ010000058">
    <property type="protein sequence ID" value="MFC5541520.1"/>
    <property type="molecule type" value="Genomic_DNA"/>
</dbReference>
<keyword evidence="2" id="KW-1185">Reference proteome</keyword>
<reference evidence="2" key="1">
    <citation type="journal article" date="2019" name="Int. J. Syst. Evol. Microbiol.">
        <title>The Global Catalogue of Microorganisms (GCM) 10K type strain sequencing project: providing services to taxonomists for standard genome sequencing and annotation.</title>
        <authorList>
            <consortium name="The Broad Institute Genomics Platform"/>
            <consortium name="The Broad Institute Genome Sequencing Center for Infectious Disease"/>
            <person name="Wu L."/>
            <person name="Ma J."/>
        </authorList>
    </citation>
    <scope>NUCLEOTIDE SEQUENCE [LARGE SCALE GENOMIC DNA]</scope>
    <source>
        <strain evidence="2">CCUG 56331</strain>
    </source>
</reference>
<evidence type="ECO:0000313" key="1">
    <source>
        <dbReference type="EMBL" id="MFC5541520.1"/>
    </source>
</evidence>
<sequence length="68" mass="8066">MANWEYKVETRPMSLEGESNVETMLNEYGGEGWELVNIVPEYTNTTNDQNQVDSIYVDYYTFVFKRQK</sequence>
<dbReference type="Proteomes" id="UP001595978">
    <property type="component" value="Unassembled WGS sequence"/>
</dbReference>
<dbReference type="RefSeq" id="WP_342469016.1">
    <property type="nucleotide sequence ID" value="NZ_JBHSNQ010000058.1"/>
</dbReference>